<dbReference type="EMBL" id="CP027059">
    <property type="protein sequence ID" value="UQZ84022.1"/>
    <property type="molecule type" value="Genomic_DNA"/>
</dbReference>
<evidence type="ECO:0000313" key="1">
    <source>
        <dbReference type="EMBL" id="UQZ84022.1"/>
    </source>
</evidence>
<dbReference type="Proteomes" id="UP001057134">
    <property type="component" value="Chromosome"/>
</dbReference>
<organism evidence="1 2">
    <name type="scientific">Paenibacillus konkukensis</name>
    <dbReference type="NCBI Taxonomy" id="2020716"/>
    <lineage>
        <taxon>Bacteria</taxon>
        <taxon>Bacillati</taxon>
        <taxon>Bacillota</taxon>
        <taxon>Bacilli</taxon>
        <taxon>Bacillales</taxon>
        <taxon>Paenibacillaceae</taxon>
        <taxon>Paenibacillus</taxon>
    </lineage>
</organism>
<accession>A0ABY4RRL9</accession>
<reference evidence="1" key="2">
    <citation type="journal article" date="2021" name="J Anim Sci Technol">
        <title>Complete genome sequence of Paenibacillus konkukensis sp. nov. SK3146 as a potential probiotic strain.</title>
        <authorList>
            <person name="Jung H.I."/>
            <person name="Park S."/>
            <person name="Niu K.M."/>
            <person name="Lee S.W."/>
            <person name="Kothari D."/>
            <person name="Yi K.J."/>
            <person name="Kim S.K."/>
        </authorList>
    </citation>
    <scope>NUCLEOTIDE SEQUENCE</scope>
    <source>
        <strain evidence="1">SK3146</strain>
    </source>
</reference>
<sequence length="127" mass="13520">MIEGSNVSKFAQLIRNIGFNDYDQFELATVVSPPPSLRIQIDNMKVGLDATDVVVAEHLTDHERVVSLKDGPDTAGTSGESSGPSYLENALLAIKSPLQAGDRVIVASANNGQTYVILDKAVKYSGS</sequence>
<gene>
    <name evidence="1" type="ORF">SK3146_03234</name>
</gene>
<reference evidence="1" key="1">
    <citation type="submission" date="2018-02" db="EMBL/GenBank/DDBJ databases">
        <authorList>
            <person name="Kim S.-K."/>
            <person name="Jung H.-I."/>
            <person name="Lee S.-W."/>
        </authorList>
    </citation>
    <scope>NUCLEOTIDE SEQUENCE</scope>
    <source>
        <strain evidence="1">SK3146</strain>
    </source>
</reference>
<dbReference type="RefSeq" id="WP_249865978.1">
    <property type="nucleotide sequence ID" value="NZ_CP027059.1"/>
</dbReference>
<dbReference type="Pfam" id="PF10844">
    <property type="entry name" value="DUF2577"/>
    <property type="match status" value="1"/>
</dbReference>
<dbReference type="InterPro" id="IPR022555">
    <property type="entry name" value="DUF2577"/>
</dbReference>
<evidence type="ECO:0000313" key="2">
    <source>
        <dbReference type="Proteomes" id="UP001057134"/>
    </source>
</evidence>
<evidence type="ECO:0008006" key="3">
    <source>
        <dbReference type="Google" id="ProtNLM"/>
    </source>
</evidence>
<keyword evidence="2" id="KW-1185">Reference proteome</keyword>
<proteinExistence type="predicted"/>
<protein>
    <recommendedName>
        <fullName evidence="3">DUF2577 domain-containing protein</fullName>
    </recommendedName>
</protein>
<name>A0ABY4RRL9_9BACL</name>